<proteinExistence type="predicted"/>
<protein>
    <recommendedName>
        <fullName evidence="2">Heterokaryon incompatibility domain-containing protein</fullName>
    </recommendedName>
</protein>
<evidence type="ECO:0000256" key="1">
    <source>
        <dbReference type="PROSITE-ProRule" id="PRU00023"/>
    </source>
</evidence>
<reference evidence="3 4" key="1">
    <citation type="submission" date="2016-03" db="EMBL/GenBank/DDBJ databases">
        <authorList>
            <person name="Ploux O."/>
        </authorList>
    </citation>
    <scope>NUCLEOTIDE SEQUENCE [LARGE SCALE GENOMIC DNA]</scope>
    <source>
        <strain evidence="3 4">UAMH 11012</strain>
    </source>
</reference>
<accession>A0A1L7XDL0</accession>
<sequence>MALYKYRPIDLDRPAIRLLRLLGGNLADDIHCHIFDGWLNQSGDGIPYDALSYTWGTTEKLAKIIVNGGIMYVTFNLYTALQHLRFEHEDRILWIDAICINQDNEQERKHQVQQMGRIYKAAERVVIWLGQGTEETDLVMDFMKQLHDRNVSVEGDWRPSAQIRLDHVKEDQIAVLRDGMEVILTRSWFRRIWILQEIAHARVAIIHCGKKSVSARTFAQVPSLMGIHPHPNCQAVLDIMPGVSREESWWSQQRNLHTLLVKFRESEASDERDIIYALQGISSDGCQSDVLVPDYTKSIQEVIRETISFLLSPTNRDRSLYQFLDWTLPEFLQRLDTLGSVVLESACERGEGDTVKLLLQHGTELEGTDQWGQTPLSLVGAKEQAPLLPVAEYIPAAYPDTTSSCHDYELCADCPTILSIEDAKTNLRNELSSHWAHLHKESKRRAQNRINKYVGRWKKNFYLETAEDYHILAHEIHNERKSLRLQRGGRPRIENRFSFPLIQIWFLEAGNQI</sequence>
<gene>
    <name evidence="3" type="ORF">PAC_13000</name>
</gene>
<dbReference type="InterPro" id="IPR002110">
    <property type="entry name" value="Ankyrin_rpt"/>
</dbReference>
<keyword evidence="1" id="KW-0040">ANK repeat</keyword>
<dbReference type="Gene3D" id="1.25.40.20">
    <property type="entry name" value="Ankyrin repeat-containing domain"/>
    <property type="match status" value="1"/>
</dbReference>
<dbReference type="InterPro" id="IPR052895">
    <property type="entry name" value="HetReg/Transcr_Mod"/>
</dbReference>
<dbReference type="SUPFAM" id="SSF48403">
    <property type="entry name" value="Ankyrin repeat"/>
    <property type="match status" value="1"/>
</dbReference>
<dbReference type="STRING" id="576137.A0A1L7XDL0"/>
<keyword evidence="4" id="KW-1185">Reference proteome</keyword>
<dbReference type="EMBL" id="FJOG01000022">
    <property type="protein sequence ID" value="CZR63103.1"/>
    <property type="molecule type" value="Genomic_DNA"/>
</dbReference>
<dbReference type="AlphaFoldDB" id="A0A1L7XDL0"/>
<feature type="domain" description="Heterokaryon incompatibility" evidence="2">
    <location>
        <begin position="48"/>
        <end position="197"/>
    </location>
</feature>
<feature type="repeat" description="ANK" evidence="1">
    <location>
        <begin position="338"/>
        <end position="370"/>
    </location>
</feature>
<dbReference type="PROSITE" id="PS50088">
    <property type="entry name" value="ANK_REPEAT"/>
    <property type="match status" value="1"/>
</dbReference>
<dbReference type="Proteomes" id="UP000184330">
    <property type="component" value="Unassembled WGS sequence"/>
</dbReference>
<evidence type="ECO:0000313" key="4">
    <source>
        <dbReference type="Proteomes" id="UP000184330"/>
    </source>
</evidence>
<evidence type="ECO:0000313" key="3">
    <source>
        <dbReference type="EMBL" id="CZR63103.1"/>
    </source>
</evidence>
<dbReference type="OrthoDB" id="194358at2759"/>
<organism evidence="3 4">
    <name type="scientific">Phialocephala subalpina</name>
    <dbReference type="NCBI Taxonomy" id="576137"/>
    <lineage>
        <taxon>Eukaryota</taxon>
        <taxon>Fungi</taxon>
        <taxon>Dikarya</taxon>
        <taxon>Ascomycota</taxon>
        <taxon>Pezizomycotina</taxon>
        <taxon>Leotiomycetes</taxon>
        <taxon>Helotiales</taxon>
        <taxon>Mollisiaceae</taxon>
        <taxon>Phialocephala</taxon>
        <taxon>Phialocephala fortinii species complex</taxon>
    </lineage>
</organism>
<dbReference type="Pfam" id="PF06985">
    <property type="entry name" value="HET"/>
    <property type="match status" value="1"/>
</dbReference>
<dbReference type="PANTHER" id="PTHR24148">
    <property type="entry name" value="ANKYRIN REPEAT DOMAIN-CONTAINING PROTEIN 39 HOMOLOG-RELATED"/>
    <property type="match status" value="1"/>
</dbReference>
<name>A0A1L7XDL0_9HELO</name>
<dbReference type="InterPro" id="IPR010730">
    <property type="entry name" value="HET"/>
</dbReference>
<dbReference type="PANTHER" id="PTHR24148:SF78">
    <property type="entry name" value="HETEROKARYON INCOMPATIBILITY DOMAIN-CONTAINING PROTEIN"/>
    <property type="match status" value="1"/>
</dbReference>
<evidence type="ECO:0000259" key="2">
    <source>
        <dbReference type="Pfam" id="PF06985"/>
    </source>
</evidence>
<dbReference type="InterPro" id="IPR036770">
    <property type="entry name" value="Ankyrin_rpt-contain_sf"/>
</dbReference>